<keyword evidence="1" id="KW-0813">Transport</keyword>
<feature type="compositionally biased region" description="Basic residues" evidence="2">
    <location>
        <begin position="252"/>
        <end position="264"/>
    </location>
</feature>
<dbReference type="GO" id="GO:0005744">
    <property type="term" value="C:TIM23 mitochondrial import inner membrane translocase complex"/>
    <property type="evidence" value="ECO:0007669"/>
    <property type="project" value="UniProtKB-UniRule"/>
</dbReference>
<dbReference type="SUPFAM" id="SSF56784">
    <property type="entry name" value="HAD-like"/>
    <property type="match status" value="1"/>
</dbReference>
<dbReference type="GO" id="GO:0015031">
    <property type="term" value="P:protein transport"/>
    <property type="evidence" value="ECO:0007669"/>
    <property type="project" value="UniProtKB-KW"/>
</dbReference>
<keyword evidence="1" id="KW-0653">Protein transport</keyword>
<dbReference type="InterPro" id="IPR036412">
    <property type="entry name" value="HAD-like_sf"/>
</dbReference>
<protein>
    <recommendedName>
        <fullName evidence="1">Mitochondrial import inner membrane translocase subunit TIM50</fullName>
    </recommendedName>
</protein>
<dbReference type="InterPro" id="IPR023214">
    <property type="entry name" value="HAD_sf"/>
</dbReference>
<comment type="similarity">
    <text evidence="1">Belongs to the TIM50 family.</text>
</comment>
<comment type="function">
    <text evidence="1">Essential component of the TIM23 complex, a complex that mediates the translocation of transit peptide-containing proteins across the mitochondrial inner membrane.</text>
</comment>
<dbReference type="InterPro" id="IPR050365">
    <property type="entry name" value="TIM50"/>
</dbReference>
<evidence type="ECO:0000313" key="4">
    <source>
        <dbReference type="EMBL" id="CCC50883.1"/>
    </source>
</evidence>
<evidence type="ECO:0000256" key="2">
    <source>
        <dbReference type="SAM" id="MobiDB-lite"/>
    </source>
</evidence>
<evidence type="ECO:0000259" key="3">
    <source>
        <dbReference type="PROSITE" id="PS50969"/>
    </source>
</evidence>
<name>G0U3M6_TRYVY</name>
<dbReference type="AlphaFoldDB" id="G0U3M6"/>
<proteinExistence type="inferred from homology"/>
<dbReference type="SMART" id="SM00577">
    <property type="entry name" value="CPDc"/>
    <property type="match status" value="1"/>
</dbReference>
<comment type="subcellular location">
    <subcellularLocation>
        <location evidence="1">Mitochondrion inner membrane</location>
        <topology evidence="1">Single-pass membrane protein</topology>
    </subcellularLocation>
</comment>
<feature type="compositionally biased region" description="Basic and acidic residues" evidence="2">
    <location>
        <begin position="274"/>
        <end position="286"/>
    </location>
</feature>
<feature type="compositionally biased region" description="Low complexity" evidence="2">
    <location>
        <begin position="468"/>
        <end position="478"/>
    </location>
</feature>
<feature type="region of interest" description="Disordered" evidence="2">
    <location>
        <begin position="425"/>
        <end position="478"/>
    </location>
</feature>
<keyword evidence="1" id="KW-0809">Transit peptide</keyword>
<accession>G0U3M6</accession>
<comment type="subunit">
    <text evidence="1">Component of the TIM23 complex.</text>
</comment>
<sequence length="539" mass="60051">MELETSCNIRTERFEVDQYVRVQLSNGRSEIGVVIAIDDVNETAVIATRHGYDITVRLSSVRRAFLLVLDLNGVLVARGRGSFVDRPGVDEFVRFVMANFVVAVWTSGLERTSVPIIDKVLDGYQDRLLFRLYRDACTPCPTADKPHHTIKNLQRIFDMYPKSFNAVNTIIVDDSPDKCSHPDIALCPPSFSDPEKQMDDKGLEMAMTVLKEVLQLDRHSPLIRASQERLISLAAKEAEEAKKRETEEKTAKKTSSRRRHKNRNRQSGANEQNDGEKAGSRISVHERQVDAPAGLSSESWPPRSQVGIDRVYDGCYFSQAMGTTEFCARKGVRYPQPNTNRRSNDPHDVEQHTPPKPASSGMLDVLGTSSVVPFFSTNPDLQKRPLGQQHVGDPNLSFYPSGDKMTSNLHELLLLRFPQSESVCENRQNVDDWKSAKGKSIAKPQKDAERVSLPAKKLSHMEAGGGSASASSSLPSASSNIKPLHFTSDGCDDRALLRQLQQFVFCSFTGSNTDDNDSSHDRGGVDKRNKSGRGRRKQH</sequence>
<dbReference type="VEuPathDB" id="TriTrypDB:TvY486_0907040"/>
<feature type="region of interest" description="Disordered" evidence="2">
    <location>
        <begin position="509"/>
        <end position="539"/>
    </location>
</feature>
<feature type="region of interest" description="Disordered" evidence="2">
    <location>
        <begin position="333"/>
        <end position="364"/>
    </location>
</feature>
<reference evidence="4" key="1">
    <citation type="journal article" date="2012" name="Proc. Natl. Acad. Sci. U.S.A.">
        <title>Antigenic diversity is generated by distinct evolutionary mechanisms in African trypanosome species.</title>
        <authorList>
            <person name="Jackson A.P."/>
            <person name="Berry A."/>
            <person name="Aslett M."/>
            <person name="Allison H.C."/>
            <person name="Burton P."/>
            <person name="Vavrova-Anderson J."/>
            <person name="Brown R."/>
            <person name="Browne H."/>
            <person name="Corton N."/>
            <person name="Hauser H."/>
            <person name="Gamble J."/>
            <person name="Gilderthorp R."/>
            <person name="Marcello L."/>
            <person name="McQuillan J."/>
            <person name="Otto T.D."/>
            <person name="Quail M.A."/>
            <person name="Sanders M.J."/>
            <person name="van Tonder A."/>
            <person name="Ginger M.L."/>
            <person name="Field M.C."/>
            <person name="Barry J.D."/>
            <person name="Hertz-Fowler C."/>
            <person name="Berriman M."/>
        </authorList>
    </citation>
    <scope>NUCLEOTIDE SEQUENCE</scope>
    <source>
        <strain evidence="4">Y486</strain>
    </source>
</reference>
<dbReference type="InterPro" id="IPR004274">
    <property type="entry name" value="FCP1_dom"/>
</dbReference>
<feature type="compositionally biased region" description="Basic and acidic residues" evidence="2">
    <location>
        <begin position="517"/>
        <end position="529"/>
    </location>
</feature>
<dbReference type="EMBL" id="HE573025">
    <property type="protein sequence ID" value="CCC50883.1"/>
    <property type="molecule type" value="Genomic_DNA"/>
</dbReference>
<keyword evidence="1" id="KW-0811">Translocation</keyword>
<dbReference type="Gene3D" id="3.40.50.1000">
    <property type="entry name" value="HAD superfamily/HAD-like"/>
    <property type="match status" value="1"/>
</dbReference>
<organism evidence="4">
    <name type="scientific">Trypanosoma vivax (strain Y486)</name>
    <dbReference type="NCBI Taxonomy" id="1055687"/>
    <lineage>
        <taxon>Eukaryota</taxon>
        <taxon>Discoba</taxon>
        <taxon>Euglenozoa</taxon>
        <taxon>Kinetoplastea</taxon>
        <taxon>Metakinetoplastina</taxon>
        <taxon>Trypanosomatida</taxon>
        <taxon>Trypanosomatidae</taxon>
        <taxon>Trypanosoma</taxon>
        <taxon>Duttonella</taxon>
    </lineage>
</organism>
<dbReference type="PROSITE" id="PS50969">
    <property type="entry name" value="FCP1"/>
    <property type="match status" value="1"/>
</dbReference>
<feature type="compositionally biased region" description="Basic and acidic residues" evidence="2">
    <location>
        <begin position="239"/>
        <end position="251"/>
    </location>
</feature>
<feature type="domain" description="FCP1 homology" evidence="3">
    <location>
        <begin position="60"/>
        <end position="213"/>
    </location>
</feature>
<evidence type="ECO:0000256" key="1">
    <source>
        <dbReference type="RuleBase" id="RU365079"/>
    </source>
</evidence>
<dbReference type="PANTHER" id="PTHR12210">
    <property type="entry name" value="DULLARD PROTEIN PHOSPHATASE"/>
    <property type="match status" value="1"/>
</dbReference>
<feature type="region of interest" description="Disordered" evidence="2">
    <location>
        <begin position="239"/>
        <end position="286"/>
    </location>
</feature>
<gene>
    <name evidence="4" type="ORF">TVY486_0907040</name>
</gene>
<dbReference type="Pfam" id="PF03031">
    <property type="entry name" value="NIF"/>
    <property type="match status" value="1"/>
</dbReference>
<feature type="compositionally biased region" description="Basic residues" evidence="2">
    <location>
        <begin position="530"/>
        <end position="539"/>
    </location>
</feature>
<keyword evidence="1" id="KW-0496">Mitochondrion</keyword>
<feature type="compositionally biased region" description="Basic and acidic residues" evidence="2">
    <location>
        <begin position="342"/>
        <end position="353"/>
    </location>
</feature>